<reference evidence="16 17" key="1">
    <citation type="journal article" date="2016" name="Nat. Commun.">
        <title>Extremotolerant tardigrade genome and improved radiotolerance of human cultured cells by tardigrade-unique protein.</title>
        <authorList>
            <person name="Hashimoto T."/>
            <person name="Horikawa D.D."/>
            <person name="Saito Y."/>
            <person name="Kuwahara H."/>
            <person name="Kozuka-Hata H."/>
            <person name="Shin-I T."/>
            <person name="Minakuchi Y."/>
            <person name="Ohishi K."/>
            <person name="Motoyama A."/>
            <person name="Aizu T."/>
            <person name="Enomoto A."/>
            <person name="Kondo K."/>
            <person name="Tanaka S."/>
            <person name="Hara Y."/>
            <person name="Koshikawa S."/>
            <person name="Sagara H."/>
            <person name="Miura T."/>
            <person name="Yokobori S."/>
            <person name="Miyagawa K."/>
            <person name="Suzuki Y."/>
            <person name="Kubo T."/>
            <person name="Oyama M."/>
            <person name="Kohara Y."/>
            <person name="Fujiyama A."/>
            <person name="Arakawa K."/>
            <person name="Katayama T."/>
            <person name="Toyoda A."/>
            <person name="Kunieda T."/>
        </authorList>
    </citation>
    <scope>NUCLEOTIDE SEQUENCE [LARGE SCALE GENOMIC DNA]</scope>
    <source>
        <strain evidence="16 17">YOKOZUNA-1</strain>
    </source>
</reference>
<dbReference type="PROSITE" id="PS50280">
    <property type="entry name" value="SET"/>
    <property type="match status" value="1"/>
</dbReference>
<evidence type="ECO:0008006" key="18">
    <source>
        <dbReference type="Google" id="ProtNLM"/>
    </source>
</evidence>
<evidence type="ECO:0000256" key="6">
    <source>
        <dbReference type="ARBA" id="ARBA00022691"/>
    </source>
</evidence>
<feature type="compositionally biased region" description="Low complexity" evidence="11">
    <location>
        <begin position="1314"/>
        <end position="1323"/>
    </location>
</feature>
<feature type="compositionally biased region" description="Polar residues" evidence="11">
    <location>
        <begin position="894"/>
        <end position="912"/>
    </location>
</feature>
<dbReference type="PROSITE" id="PS51215">
    <property type="entry name" value="AWS"/>
    <property type="match status" value="1"/>
</dbReference>
<dbReference type="GO" id="GO:0005694">
    <property type="term" value="C:chromosome"/>
    <property type="evidence" value="ECO:0007669"/>
    <property type="project" value="UniProtKB-SubCell"/>
</dbReference>
<feature type="region of interest" description="Disordered" evidence="11">
    <location>
        <begin position="166"/>
        <end position="191"/>
    </location>
</feature>
<accession>A0A1D1W7D3</accession>
<dbReference type="GO" id="GO:0042800">
    <property type="term" value="F:histone H3K4 methyltransferase activity"/>
    <property type="evidence" value="ECO:0007669"/>
    <property type="project" value="TreeGrafter"/>
</dbReference>
<protein>
    <recommendedName>
        <fullName evidence="18">Histone-lysine N-methyltransferase</fullName>
    </recommendedName>
</protein>
<dbReference type="SUPFAM" id="SSF82199">
    <property type="entry name" value="SET domain"/>
    <property type="match status" value="1"/>
</dbReference>
<dbReference type="InterPro" id="IPR011011">
    <property type="entry name" value="Znf_FYVE_PHD"/>
</dbReference>
<evidence type="ECO:0000256" key="1">
    <source>
        <dbReference type="ARBA" id="ARBA00004123"/>
    </source>
</evidence>
<organism evidence="16 17">
    <name type="scientific">Ramazzottius varieornatus</name>
    <name type="common">Water bear</name>
    <name type="synonym">Tardigrade</name>
    <dbReference type="NCBI Taxonomy" id="947166"/>
    <lineage>
        <taxon>Eukaryota</taxon>
        <taxon>Metazoa</taxon>
        <taxon>Ecdysozoa</taxon>
        <taxon>Tardigrada</taxon>
        <taxon>Eutardigrada</taxon>
        <taxon>Parachela</taxon>
        <taxon>Hypsibioidea</taxon>
        <taxon>Ramazzottiidae</taxon>
        <taxon>Ramazzottius</taxon>
    </lineage>
</organism>
<evidence type="ECO:0000256" key="2">
    <source>
        <dbReference type="ARBA" id="ARBA00004286"/>
    </source>
</evidence>
<feature type="compositionally biased region" description="Polar residues" evidence="11">
    <location>
        <begin position="676"/>
        <end position="689"/>
    </location>
</feature>
<feature type="compositionally biased region" description="Polar residues" evidence="11">
    <location>
        <begin position="868"/>
        <end position="879"/>
    </location>
</feature>
<feature type="domain" description="Post-SET" evidence="13">
    <location>
        <begin position="643"/>
        <end position="659"/>
    </location>
</feature>
<evidence type="ECO:0000256" key="10">
    <source>
        <dbReference type="ARBA" id="ARBA00023242"/>
    </source>
</evidence>
<dbReference type="Gene3D" id="3.30.40.10">
    <property type="entry name" value="Zinc/RING finger domain, C3HC4 (zinc finger)"/>
    <property type="match status" value="1"/>
</dbReference>
<evidence type="ECO:0000256" key="5">
    <source>
        <dbReference type="ARBA" id="ARBA00022679"/>
    </source>
</evidence>
<dbReference type="EMBL" id="BDGG01000019">
    <property type="protein sequence ID" value="GAV08813.1"/>
    <property type="molecule type" value="Genomic_DNA"/>
</dbReference>
<feature type="domain" description="BAH" evidence="14">
    <location>
        <begin position="1100"/>
        <end position="1228"/>
    </location>
</feature>
<keyword evidence="4" id="KW-0489">Methyltransferase</keyword>
<evidence type="ECO:0000259" key="14">
    <source>
        <dbReference type="PROSITE" id="PS51038"/>
    </source>
</evidence>
<dbReference type="SMART" id="SM00439">
    <property type="entry name" value="BAH"/>
    <property type="match status" value="1"/>
</dbReference>
<evidence type="ECO:0000256" key="8">
    <source>
        <dbReference type="ARBA" id="ARBA00022771"/>
    </source>
</evidence>
<dbReference type="SUPFAM" id="SSF57903">
    <property type="entry name" value="FYVE/PHD zinc finger"/>
    <property type="match status" value="1"/>
</dbReference>
<dbReference type="InterPro" id="IPR003616">
    <property type="entry name" value="Post-SET_dom"/>
</dbReference>
<keyword evidence="6" id="KW-0949">S-adenosyl-L-methionine</keyword>
<dbReference type="GO" id="GO:0008270">
    <property type="term" value="F:zinc ion binding"/>
    <property type="evidence" value="ECO:0007669"/>
    <property type="project" value="UniProtKB-KW"/>
</dbReference>
<dbReference type="InterPro" id="IPR001965">
    <property type="entry name" value="Znf_PHD"/>
</dbReference>
<feature type="compositionally biased region" description="Low complexity" evidence="11">
    <location>
        <begin position="691"/>
        <end position="703"/>
    </location>
</feature>
<evidence type="ECO:0000313" key="17">
    <source>
        <dbReference type="Proteomes" id="UP000186922"/>
    </source>
</evidence>
<gene>
    <name evidence="16" type="primary">RvY_18452-1</name>
    <name evidence="16" type="synonym">RvY_18452.1</name>
    <name evidence="16" type="ORF">RvY_18452</name>
</gene>
<evidence type="ECO:0000259" key="13">
    <source>
        <dbReference type="PROSITE" id="PS50868"/>
    </source>
</evidence>
<dbReference type="PANTHER" id="PTHR46147">
    <property type="entry name" value="HISTONE-LYSINE N-METHYLTRANSFERASE ASH1"/>
    <property type="match status" value="1"/>
</dbReference>
<feature type="compositionally biased region" description="Polar residues" evidence="11">
    <location>
        <begin position="734"/>
        <end position="748"/>
    </location>
</feature>
<dbReference type="Gene3D" id="2.170.270.10">
    <property type="entry name" value="SET domain"/>
    <property type="match status" value="1"/>
</dbReference>
<evidence type="ECO:0000256" key="7">
    <source>
        <dbReference type="ARBA" id="ARBA00022723"/>
    </source>
</evidence>
<dbReference type="InterPro" id="IPR001025">
    <property type="entry name" value="BAH_dom"/>
</dbReference>
<dbReference type="GO" id="GO:0005654">
    <property type="term" value="C:nucleoplasm"/>
    <property type="evidence" value="ECO:0007669"/>
    <property type="project" value="TreeGrafter"/>
</dbReference>
<dbReference type="Pfam" id="PF00856">
    <property type="entry name" value="SET"/>
    <property type="match status" value="1"/>
</dbReference>
<feature type="region of interest" description="Disordered" evidence="11">
    <location>
        <begin position="369"/>
        <end position="404"/>
    </location>
</feature>
<keyword evidence="5" id="KW-0808">Transferase</keyword>
<evidence type="ECO:0000259" key="15">
    <source>
        <dbReference type="PROSITE" id="PS51215"/>
    </source>
</evidence>
<dbReference type="InterPro" id="IPR001214">
    <property type="entry name" value="SET_dom"/>
</dbReference>
<keyword evidence="10" id="KW-0539">Nucleus</keyword>
<dbReference type="SMART" id="SM00570">
    <property type="entry name" value="AWS"/>
    <property type="match status" value="1"/>
</dbReference>
<feature type="region of interest" description="Disordered" evidence="11">
    <location>
        <begin position="674"/>
        <end position="705"/>
    </location>
</feature>
<feature type="compositionally biased region" description="Polar residues" evidence="11">
    <location>
        <begin position="778"/>
        <end position="787"/>
    </location>
</feature>
<keyword evidence="8" id="KW-0863">Zinc-finger</keyword>
<feature type="compositionally biased region" description="Basic and acidic residues" evidence="11">
    <location>
        <begin position="820"/>
        <end position="829"/>
    </location>
</feature>
<dbReference type="Gene3D" id="2.30.30.490">
    <property type="match status" value="1"/>
</dbReference>
<dbReference type="InterPro" id="IPR046341">
    <property type="entry name" value="SET_dom_sf"/>
</dbReference>
<feature type="compositionally biased region" description="Basic and acidic residues" evidence="11">
    <location>
        <begin position="23"/>
        <end position="35"/>
    </location>
</feature>
<evidence type="ECO:0000313" key="16">
    <source>
        <dbReference type="EMBL" id="GAV08813.1"/>
    </source>
</evidence>
<feature type="region of interest" description="Disordered" evidence="11">
    <location>
        <begin position="729"/>
        <end position="750"/>
    </location>
</feature>
<keyword evidence="9" id="KW-0862">Zinc</keyword>
<evidence type="ECO:0000256" key="4">
    <source>
        <dbReference type="ARBA" id="ARBA00022603"/>
    </source>
</evidence>
<dbReference type="GO" id="GO:0006355">
    <property type="term" value="P:regulation of DNA-templated transcription"/>
    <property type="evidence" value="ECO:0007669"/>
    <property type="project" value="TreeGrafter"/>
</dbReference>
<dbReference type="Pfam" id="PF17907">
    <property type="entry name" value="AWS"/>
    <property type="match status" value="1"/>
</dbReference>
<name>A0A1D1W7D3_RAMVA</name>
<feature type="domain" description="AWS" evidence="15">
    <location>
        <begin position="467"/>
        <end position="518"/>
    </location>
</feature>
<feature type="region of interest" description="Disordered" evidence="11">
    <location>
        <begin position="1"/>
        <end position="64"/>
    </location>
</feature>
<feature type="compositionally biased region" description="Low complexity" evidence="11">
    <location>
        <begin position="793"/>
        <end position="802"/>
    </location>
</feature>
<proteinExistence type="predicted"/>
<dbReference type="PANTHER" id="PTHR46147:SF3">
    <property type="entry name" value="HISTONE-LYSINE N-METHYLTRANSFERASE ASH1"/>
    <property type="match status" value="1"/>
</dbReference>
<dbReference type="InterPro" id="IPR013083">
    <property type="entry name" value="Znf_RING/FYVE/PHD"/>
</dbReference>
<evidence type="ECO:0000256" key="3">
    <source>
        <dbReference type="ARBA" id="ARBA00022454"/>
    </source>
</evidence>
<dbReference type="SMART" id="SM00317">
    <property type="entry name" value="SET"/>
    <property type="match status" value="1"/>
</dbReference>
<keyword evidence="17" id="KW-1185">Reference proteome</keyword>
<dbReference type="InterPro" id="IPR006560">
    <property type="entry name" value="AWS_dom"/>
</dbReference>
<dbReference type="InterPro" id="IPR043151">
    <property type="entry name" value="BAH_sf"/>
</dbReference>
<evidence type="ECO:0000256" key="9">
    <source>
        <dbReference type="ARBA" id="ARBA00022833"/>
    </source>
</evidence>
<dbReference type="GO" id="GO:0003682">
    <property type="term" value="F:chromatin binding"/>
    <property type="evidence" value="ECO:0007669"/>
    <property type="project" value="InterPro"/>
</dbReference>
<feature type="domain" description="SET" evidence="12">
    <location>
        <begin position="521"/>
        <end position="637"/>
    </location>
</feature>
<feature type="region of interest" description="Disordered" evidence="11">
    <location>
        <begin position="868"/>
        <end position="912"/>
    </location>
</feature>
<keyword evidence="3" id="KW-0158">Chromosome</keyword>
<feature type="region of interest" description="Disordered" evidence="11">
    <location>
        <begin position="1303"/>
        <end position="1323"/>
    </location>
</feature>
<dbReference type="Pfam" id="PF20826">
    <property type="entry name" value="PHD_5"/>
    <property type="match status" value="1"/>
</dbReference>
<feature type="region of interest" description="Disordered" evidence="11">
    <location>
        <begin position="203"/>
        <end position="248"/>
    </location>
</feature>
<comment type="caution">
    <text evidence="16">The sequence shown here is derived from an EMBL/GenBank/DDBJ whole genome shotgun (WGS) entry which is preliminary data.</text>
</comment>
<evidence type="ECO:0000256" key="11">
    <source>
        <dbReference type="SAM" id="MobiDB-lite"/>
    </source>
</evidence>
<dbReference type="PROSITE" id="PS51038">
    <property type="entry name" value="BAH"/>
    <property type="match status" value="1"/>
</dbReference>
<sequence length="1323" mass="144543">MAGDVPLQSQMKPSGAHLSGALADRRTVDPTERIKSMLFSPPLPTSVGSKNKTEKHVQPATASNDDFDQLLASIHTKISQDFGATTTSTTANDLHASPMRLSPVAPASASSAVSIAVNGSTPPKEIIMTKAESRKLKKLRSSLNVQDCELLEVFSSVTARLSSLELSEAAKKPPDPSPSKTTTKPTGNVLEAESVKMLPFKKRAYKGDKVPSPKTTDGGTKTSGRIDGTKEKNGPAKSLSVTSQGTAAVDGTEKLPTLKLKVSRTASGKVQTARTSTSTPLVLEKTAQKMTEIQVVLSKTIHKPLQPKKILPLLMPKATPTNQPGVVLIAPKPAAALASLHCATAKAIQKPVEKPMSLSESLNLIISPPTGTSLPVDTPVKKRGRPRKRPVEASTEPANEASVEPPVAKKVKLVERPPKTIKEDAVVEVPAVSEEDRKQMEELQAKFRLTRNIYSPKSLGEEMHKDYDLKRCDCKPPAAADAVGCGYGCSSRSSYFECDPEDCPCGKRCTNNAIQKKRWAENLELFKTDKKGFGVRCLKPIRRGSLICEYVGEVVSWEVFRGRSEKQYNNNLHHYCLKLDSTKVIDAYSQGGIARFINHSCEPNSHTQNWVVKGRDRIAIFASKDIPAGEEITYDYKFESFDVQQPCFCGSKNCRGFTGVQKSQKLNGLLMKKRMSSSSTTPTLNTAVTKSPAVTTSPLPSSSSKKDLTVFVPPLNGLSKKSAAKESPPVITVASPSKTKPPVSTTNGWLFAGPSTPKAVGFPARKASETKVLLTNGVSSPATTSKKVASKDAPPATTPATAVAPARTPTMVRVVPNKRRATDPDETGKAKMVKASSVEDAAEKEKKSVVVLTVGTEAVVTAPAISVKSAQSTNPQAGTKSPLPERRPKKLKTETSGGKNGPSTVLSSVETASSGETDLAIVRKERFFLPRNLRKLVKDVKKQRTKRPKVSILCTPIELPALACEALKRVRGSNRFDPLLTKAKEDKRDSSQQLYPPSYFRPAHWEPSAEDIIKYYVDEVIRCSCGIYLEDGRMTECEQCKTWQHNECVGVPPSLDKPYKCPGCLNVKTPLEIHQNLPAALNLDSLDCYTTLMAPNCQNFPVRVGDCVYLTKDRSPVNPDALYDPLTLDIVRVDKMWIEGTTGNKKLYGNHYLRPHETYHEASRSFYENELLRSPIFETVALEAVLGRCCIMDPILYATGKPKEYPIEHCFICELKTNKKAASFGKMKAHEKLPINEKAYYFDYYPEKLTIRRTLKPHGVPVTKKKQKANAARRKSDQPKAILDVVRDKCERIQIVMDRLSEKAAEAQDKSLTSSSSSAQTPT</sequence>
<dbReference type="SMART" id="SM00249">
    <property type="entry name" value="PHD"/>
    <property type="match status" value="1"/>
</dbReference>
<evidence type="ECO:0000259" key="12">
    <source>
        <dbReference type="PROSITE" id="PS50280"/>
    </source>
</evidence>
<dbReference type="PROSITE" id="PS50868">
    <property type="entry name" value="POST_SET"/>
    <property type="match status" value="1"/>
</dbReference>
<feature type="region of interest" description="Disordered" evidence="11">
    <location>
        <begin position="818"/>
        <end position="842"/>
    </location>
</feature>
<dbReference type="OrthoDB" id="79252at2759"/>
<feature type="region of interest" description="Disordered" evidence="11">
    <location>
        <begin position="778"/>
        <end position="802"/>
    </location>
</feature>
<keyword evidence="7" id="KW-0479">Metal-binding</keyword>
<dbReference type="STRING" id="947166.A0A1D1W7D3"/>
<dbReference type="Pfam" id="PF01426">
    <property type="entry name" value="BAH"/>
    <property type="match status" value="1"/>
</dbReference>
<dbReference type="Proteomes" id="UP000186922">
    <property type="component" value="Unassembled WGS sequence"/>
</dbReference>
<dbReference type="SMART" id="SM00508">
    <property type="entry name" value="PostSET"/>
    <property type="match status" value="1"/>
</dbReference>
<feature type="compositionally biased region" description="Polar residues" evidence="11">
    <location>
        <begin position="213"/>
        <end position="223"/>
    </location>
</feature>
<dbReference type="GO" id="GO:0032259">
    <property type="term" value="P:methylation"/>
    <property type="evidence" value="ECO:0007669"/>
    <property type="project" value="UniProtKB-KW"/>
</dbReference>
<comment type="subcellular location">
    <subcellularLocation>
        <location evidence="2">Chromosome</location>
    </subcellularLocation>
    <subcellularLocation>
        <location evidence="1">Nucleus</location>
    </subcellularLocation>
</comment>